<dbReference type="HOGENOM" id="CLU_017959_0_0_9"/>
<dbReference type="InterPro" id="IPR006043">
    <property type="entry name" value="NCS2"/>
</dbReference>
<proteinExistence type="inferred from homology"/>
<comment type="subcellular location">
    <subcellularLocation>
        <location evidence="1">Membrane</location>
        <topology evidence="1">Multi-pass membrane protein</topology>
    </subcellularLocation>
</comment>
<evidence type="ECO:0000256" key="3">
    <source>
        <dbReference type="ARBA" id="ARBA00022448"/>
    </source>
</evidence>
<reference evidence="8 9" key="1">
    <citation type="submission" date="2011-09" db="EMBL/GenBank/DDBJ databases">
        <title>The Genome Sequence of Bacillus smithii 7_3_47FAA.</title>
        <authorList>
            <consortium name="The Broad Institute Genome Sequencing Platform"/>
            <person name="Earl A."/>
            <person name="Ward D."/>
            <person name="Feldgarden M."/>
            <person name="Gevers D."/>
            <person name="Daigneault M."/>
            <person name="Strauss J."/>
            <person name="Allen-Vercoe E."/>
            <person name="Young S.K."/>
            <person name="Zeng Q."/>
            <person name="Gargeya S."/>
            <person name="Fitzgerald M."/>
            <person name="Haas B."/>
            <person name="Abouelleil A."/>
            <person name="Alvarado L."/>
            <person name="Arachchi H.M."/>
            <person name="Berlin A."/>
            <person name="Brown A."/>
            <person name="Chapman S.B."/>
            <person name="Chen Z."/>
            <person name="Dunbar C."/>
            <person name="Freedman E."/>
            <person name="Gearin G."/>
            <person name="Goldberg J."/>
            <person name="Griggs A."/>
            <person name="Gujja S."/>
            <person name="Heiman D."/>
            <person name="Howarth C."/>
            <person name="Larson L."/>
            <person name="Lui A."/>
            <person name="MacDonald P.J.P."/>
            <person name="Montmayeur A."/>
            <person name="Murphy C."/>
            <person name="Neiman D."/>
            <person name="Pearson M."/>
            <person name="Priest M."/>
            <person name="Roberts A."/>
            <person name="Saif S."/>
            <person name="Shea T."/>
            <person name="Shenoy N."/>
            <person name="Sisk P."/>
            <person name="Stolte C."/>
            <person name="Sykes S."/>
            <person name="Wortman J."/>
            <person name="Nusbaum C."/>
            <person name="Birren B."/>
        </authorList>
    </citation>
    <scope>NUCLEOTIDE SEQUENCE [LARGE SCALE GENOMIC DNA]</scope>
    <source>
        <strain evidence="8 9">7_3_47FAA</strain>
    </source>
</reference>
<comment type="similarity">
    <text evidence="2">Belongs to the nucleobase:cation symporter-2 (NCS2) (TC 2.A.40) family.</text>
</comment>
<keyword evidence="9" id="KW-1185">Reference proteome</keyword>
<keyword evidence="4 7" id="KW-0812">Transmembrane</keyword>
<organism evidence="8 9">
    <name type="scientific">Bacillus smithii 7_3_47FAA</name>
    <dbReference type="NCBI Taxonomy" id="665952"/>
    <lineage>
        <taxon>Bacteria</taxon>
        <taxon>Bacillati</taxon>
        <taxon>Bacillota</taxon>
        <taxon>Bacilli</taxon>
        <taxon>Bacillales</taxon>
        <taxon>Bacillaceae</taxon>
        <taxon>Bacillus</taxon>
    </lineage>
</organism>
<comment type="caution">
    <text evidence="8">The sequence shown here is derived from an EMBL/GenBank/DDBJ whole genome shotgun (WGS) entry which is preliminary data.</text>
</comment>
<dbReference type="GO" id="GO:0042907">
    <property type="term" value="F:xanthine transmembrane transporter activity"/>
    <property type="evidence" value="ECO:0007669"/>
    <property type="project" value="TreeGrafter"/>
</dbReference>
<feature type="transmembrane region" description="Helical" evidence="7">
    <location>
        <begin position="380"/>
        <end position="401"/>
    </location>
</feature>
<feature type="transmembrane region" description="Helical" evidence="7">
    <location>
        <begin position="55"/>
        <end position="74"/>
    </location>
</feature>
<dbReference type="Proteomes" id="UP000011747">
    <property type="component" value="Unassembled WGS sequence"/>
</dbReference>
<keyword evidence="3" id="KW-0813">Transport</keyword>
<evidence type="ECO:0000256" key="4">
    <source>
        <dbReference type="ARBA" id="ARBA00022692"/>
    </source>
</evidence>
<evidence type="ECO:0000256" key="6">
    <source>
        <dbReference type="ARBA" id="ARBA00023136"/>
    </source>
</evidence>
<dbReference type="NCBIfam" id="NF037981">
    <property type="entry name" value="NCS2_1"/>
    <property type="match status" value="1"/>
</dbReference>
<feature type="transmembrane region" description="Helical" evidence="7">
    <location>
        <begin position="197"/>
        <end position="217"/>
    </location>
</feature>
<evidence type="ECO:0000256" key="5">
    <source>
        <dbReference type="ARBA" id="ARBA00022989"/>
    </source>
</evidence>
<dbReference type="Pfam" id="PF00860">
    <property type="entry name" value="Xan_ur_permease"/>
    <property type="match status" value="1"/>
</dbReference>
<keyword evidence="6 7" id="KW-0472">Membrane</keyword>
<dbReference type="PANTHER" id="PTHR42810">
    <property type="entry name" value="PURINE PERMEASE C1399.01C-RELATED"/>
    <property type="match status" value="1"/>
</dbReference>
<feature type="transmembrane region" description="Helical" evidence="7">
    <location>
        <begin position="246"/>
        <end position="271"/>
    </location>
</feature>
<name>G9QNT7_9BACI</name>
<evidence type="ECO:0000313" key="9">
    <source>
        <dbReference type="Proteomes" id="UP000011747"/>
    </source>
</evidence>
<accession>G9QNT7</accession>
<feature type="transmembrane region" description="Helical" evidence="7">
    <location>
        <begin position="20"/>
        <end position="43"/>
    </location>
</feature>
<feature type="transmembrane region" description="Helical" evidence="7">
    <location>
        <begin position="172"/>
        <end position="191"/>
    </location>
</feature>
<dbReference type="GO" id="GO:0005886">
    <property type="term" value="C:plasma membrane"/>
    <property type="evidence" value="ECO:0007669"/>
    <property type="project" value="TreeGrafter"/>
</dbReference>
<feature type="transmembrane region" description="Helical" evidence="7">
    <location>
        <begin position="110"/>
        <end position="132"/>
    </location>
</feature>
<feature type="transmembrane region" description="Helical" evidence="7">
    <location>
        <begin position="80"/>
        <end position="98"/>
    </location>
</feature>
<dbReference type="AlphaFoldDB" id="G9QNT7"/>
<feature type="transmembrane region" description="Helical" evidence="7">
    <location>
        <begin position="138"/>
        <end position="160"/>
    </location>
</feature>
<gene>
    <name evidence="8" type="ORF">HMPREF1015_03172</name>
</gene>
<dbReference type="EMBL" id="ACWF01000143">
    <property type="protein sequence ID" value="EHL74909.1"/>
    <property type="molecule type" value="Genomic_DNA"/>
</dbReference>
<dbReference type="RefSeq" id="WP_003354999.1">
    <property type="nucleotide sequence ID" value="NZ_JH414762.1"/>
</dbReference>
<evidence type="ECO:0000256" key="2">
    <source>
        <dbReference type="ARBA" id="ARBA00008821"/>
    </source>
</evidence>
<sequence length="447" mass="48257">MERKGPLMKERTVETAVASLQWFIFLLANSIVLPIVVGQVYHLSVDQIAELLQRTFLVVGISSLLSGWIGHRLPIADGPAGIWLGIFVLMGEMAAAGHSHPFQVLQLLEGGMLVAGGVLLVIGAMGLMNYMLELFTPLVTGVYLILLSLQLSGVFLKGMIGVGDSGGEIKAGHVLVSFIVFILVFILSVWGRGFFKSYAVLIGILLGWLTFIMLNGFEQKAPAVSSVVSFPKFFAWGWPKLDAGMAVSAVLVAFVLISNIIASVAAMQQVVDRQEESGRLNRAGIISGVNNLLSSLFSSVGVVPLSISAGFVRMTGQSRMKPYMIGCVLLIVSSFLPAVYQALALLPGPIAYAAMLVTFTQMLGIGLNSILKSPLDERRLTIVGMSLSLGTAIMFLPQSVFQGLPAIVQYVVSNGIMIGMLLALLLEHIWRPEGKQFSRKEKKPFFR</sequence>
<keyword evidence="5 7" id="KW-1133">Transmembrane helix</keyword>
<feature type="transmembrane region" description="Helical" evidence="7">
    <location>
        <begin position="349"/>
        <end position="368"/>
    </location>
</feature>
<evidence type="ECO:0008006" key="10">
    <source>
        <dbReference type="Google" id="ProtNLM"/>
    </source>
</evidence>
<evidence type="ECO:0000313" key="8">
    <source>
        <dbReference type="EMBL" id="EHL74909.1"/>
    </source>
</evidence>
<feature type="transmembrane region" description="Helical" evidence="7">
    <location>
        <begin position="407"/>
        <end position="430"/>
    </location>
</feature>
<evidence type="ECO:0000256" key="1">
    <source>
        <dbReference type="ARBA" id="ARBA00004141"/>
    </source>
</evidence>
<evidence type="ECO:0000256" key="7">
    <source>
        <dbReference type="SAM" id="Phobius"/>
    </source>
</evidence>
<feature type="transmembrane region" description="Helical" evidence="7">
    <location>
        <begin position="323"/>
        <end position="343"/>
    </location>
</feature>
<protein>
    <recommendedName>
        <fullName evidence="10">Xanthine permease</fullName>
    </recommendedName>
</protein>
<dbReference type="PANTHER" id="PTHR42810:SF1">
    <property type="entry name" value="PURINE PERMEASE YWDJ-RELATED"/>
    <property type="match status" value="1"/>
</dbReference>
<dbReference type="PATRIC" id="fig|665952.3.peg.2806"/>